<dbReference type="STRING" id="284577.SAMN05216571_10476"/>
<keyword evidence="2" id="KW-1185">Reference proteome</keyword>
<accession>A0A1G7R6K0</accession>
<sequence length="114" mass="12839">MNGSTNASPSRPADTASRRRTRWWLAGLLVGCLLPAGLVQADGVRLVERVVHICWLAPAVIRAESRRQASQRRWRPLRRWRLQLPHRPLPPQVVRVPAAAHDVLTRRGPPCPVV</sequence>
<protein>
    <submittedName>
        <fullName evidence="1">Uncharacterized protein</fullName>
    </submittedName>
</protein>
<dbReference type="RefSeq" id="WP_092524607.1">
    <property type="nucleotide sequence ID" value="NZ_FNCI01000004.1"/>
</dbReference>
<evidence type="ECO:0000313" key="1">
    <source>
        <dbReference type="EMBL" id="SDG06368.1"/>
    </source>
</evidence>
<evidence type="ECO:0000313" key="2">
    <source>
        <dbReference type="Proteomes" id="UP000198641"/>
    </source>
</evidence>
<dbReference type="Proteomes" id="UP000198641">
    <property type="component" value="Unassembled WGS sequence"/>
</dbReference>
<dbReference type="OrthoDB" id="6170590at2"/>
<gene>
    <name evidence="1" type="ORF">SAMN05216571_10476</name>
</gene>
<dbReference type="AlphaFoldDB" id="A0A1G7R6K0"/>
<organism evidence="1 2">
    <name type="scientific">Onishia taeanensis</name>
    <dbReference type="NCBI Taxonomy" id="284577"/>
    <lineage>
        <taxon>Bacteria</taxon>
        <taxon>Pseudomonadati</taxon>
        <taxon>Pseudomonadota</taxon>
        <taxon>Gammaproteobacteria</taxon>
        <taxon>Oceanospirillales</taxon>
        <taxon>Halomonadaceae</taxon>
        <taxon>Onishia</taxon>
    </lineage>
</organism>
<proteinExistence type="predicted"/>
<dbReference type="EMBL" id="FNCI01000004">
    <property type="protein sequence ID" value="SDG06368.1"/>
    <property type="molecule type" value="Genomic_DNA"/>
</dbReference>
<reference evidence="1 2" key="1">
    <citation type="submission" date="2016-10" db="EMBL/GenBank/DDBJ databases">
        <authorList>
            <person name="de Groot N.N."/>
        </authorList>
    </citation>
    <scope>NUCLEOTIDE SEQUENCE [LARGE SCALE GENOMIC DNA]</scope>
    <source>
        <strain evidence="1 2">BH539</strain>
    </source>
</reference>
<name>A0A1G7R6K0_9GAMM</name>